<evidence type="ECO:0008006" key="4">
    <source>
        <dbReference type="Google" id="ProtNLM"/>
    </source>
</evidence>
<name>A0ABW3YPQ3_9ACTN</name>
<dbReference type="Proteomes" id="UP001597260">
    <property type="component" value="Unassembled WGS sequence"/>
</dbReference>
<evidence type="ECO:0000313" key="3">
    <source>
        <dbReference type="Proteomes" id="UP001597260"/>
    </source>
</evidence>
<comment type="caution">
    <text evidence="2">The sequence shown here is derived from an EMBL/GenBank/DDBJ whole genome shotgun (WGS) entry which is preliminary data.</text>
</comment>
<reference evidence="3" key="1">
    <citation type="journal article" date="2019" name="Int. J. Syst. Evol. Microbiol.">
        <title>The Global Catalogue of Microorganisms (GCM) 10K type strain sequencing project: providing services to taxonomists for standard genome sequencing and annotation.</title>
        <authorList>
            <consortium name="The Broad Institute Genomics Platform"/>
            <consortium name="The Broad Institute Genome Sequencing Center for Infectious Disease"/>
            <person name="Wu L."/>
            <person name="Ma J."/>
        </authorList>
    </citation>
    <scope>NUCLEOTIDE SEQUENCE [LARGE SCALE GENOMIC DNA]</scope>
    <source>
        <strain evidence="3">JCM 31037</strain>
    </source>
</reference>
<feature type="non-terminal residue" evidence="2">
    <location>
        <position position="199"/>
    </location>
</feature>
<dbReference type="EMBL" id="JBHTMP010000176">
    <property type="protein sequence ID" value="MFD1326275.1"/>
    <property type="molecule type" value="Genomic_DNA"/>
</dbReference>
<protein>
    <recommendedName>
        <fullName evidence="4">DUF4157 domain-containing protein</fullName>
    </recommendedName>
</protein>
<dbReference type="RefSeq" id="WP_377579560.1">
    <property type="nucleotide sequence ID" value="NZ_JBHTMP010000176.1"/>
</dbReference>
<proteinExistence type="predicted"/>
<evidence type="ECO:0000256" key="1">
    <source>
        <dbReference type="SAM" id="MobiDB-lite"/>
    </source>
</evidence>
<feature type="region of interest" description="Disordered" evidence="1">
    <location>
        <begin position="63"/>
        <end position="116"/>
    </location>
</feature>
<feature type="non-terminal residue" evidence="2">
    <location>
        <position position="1"/>
    </location>
</feature>
<evidence type="ECO:0000313" key="2">
    <source>
        <dbReference type="EMBL" id="MFD1326275.1"/>
    </source>
</evidence>
<gene>
    <name evidence="2" type="ORF">ACFQ4H_34870</name>
</gene>
<keyword evidence="3" id="KW-1185">Reference proteome</keyword>
<accession>A0ABW3YPQ3</accession>
<sequence>LSNISYDGNEAVTSQSRSELLKRHISTAGEEHLATFRADADGLLTRTQWAFDRLQHLEQIAASLPPADRPTPFQHGPRTLPDEPVAWGDDGTGQPDPAGNHPEDGPTTGPPEGHFENTLKDNLQAELDAADDLGVRPISPADPGFDQLVNDGPVKWAVLPDGTLLVQPHDVYQQEISHAVLSRGGPVLAAGTADIVGDA</sequence>
<organism evidence="2 3">
    <name type="scientific">Micromonospora sonneratiae</name>
    <dbReference type="NCBI Taxonomy" id="1184706"/>
    <lineage>
        <taxon>Bacteria</taxon>
        <taxon>Bacillati</taxon>
        <taxon>Actinomycetota</taxon>
        <taxon>Actinomycetes</taxon>
        <taxon>Micromonosporales</taxon>
        <taxon>Micromonosporaceae</taxon>
        <taxon>Micromonospora</taxon>
    </lineage>
</organism>